<name>A0A1Y3MEE6_9BACI</name>
<accession>A0A1Y3MEE6</accession>
<dbReference type="Pfam" id="PF09991">
    <property type="entry name" value="DUF2232"/>
    <property type="match status" value="1"/>
</dbReference>
<evidence type="ECO:0008006" key="4">
    <source>
        <dbReference type="Google" id="ProtNLM"/>
    </source>
</evidence>
<feature type="transmembrane region" description="Helical" evidence="1">
    <location>
        <begin position="216"/>
        <end position="233"/>
    </location>
</feature>
<protein>
    <recommendedName>
        <fullName evidence="4">DUF2232 domain-containing protein</fullName>
    </recommendedName>
</protein>
<comment type="caution">
    <text evidence="2">The sequence shown here is derived from an EMBL/GenBank/DDBJ whole genome shotgun (WGS) entry which is preliminary data.</text>
</comment>
<dbReference type="EMBL" id="MWPX01000010">
    <property type="protein sequence ID" value="OUM48828.1"/>
    <property type="molecule type" value="Genomic_DNA"/>
</dbReference>
<gene>
    <name evidence="2" type="ORF">BW425_11445</name>
</gene>
<feature type="transmembrane region" description="Helical" evidence="1">
    <location>
        <begin position="170"/>
        <end position="195"/>
    </location>
</feature>
<evidence type="ECO:0000313" key="3">
    <source>
        <dbReference type="Proteomes" id="UP000195321"/>
    </source>
</evidence>
<feature type="transmembrane region" description="Helical" evidence="1">
    <location>
        <begin position="277"/>
        <end position="299"/>
    </location>
</feature>
<evidence type="ECO:0000313" key="2">
    <source>
        <dbReference type="EMBL" id="OUM48828.1"/>
    </source>
</evidence>
<reference evidence="2 3" key="1">
    <citation type="submission" date="2017-02" db="EMBL/GenBank/DDBJ databases">
        <title>Bacillus pseudomycoides isolate FSL K6-0042.</title>
        <authorList>
            <person name="Kovac J."/>
        </authorList>
    </citation>
    <scope>NUCLEOTIDE SEQUENCE [LARGE SCALE GENOMIC DNA]</scope>
    <source>
        <strain evidence="2 3">FSL K6-0042</strain>
    </source>
</reference>
<proteinExistence type="predicted"/>
<keyword evidence="1" id="KW-0472">Membrane</keyword>
<keyword evidence="1" id="KW-1133">Transmembrane helix</keyword>
<dbReference type="InterPro" id="IPR018710">
    <property type="entry name" value="DUF2232"/>
</dbReference>
<feature type="transmembrane region" description="Helical" evidence="1">
    <location>
        <begin position="245"/>
        <end position="265"/>
    </location>
</feature>
<dbReference type="Proteomes" id="UP000195321">
    <property type="component" value="Unassembled WGS sequence"/>
</dbReference>
<dbReference type="AlphaFoldDB" id="A0A1Y3MEE6"/>
<feature type="transmembrane region" description="Helical" evidence="1">
    <location>
        <begin position="100"/>
        <end position="123"/>
    </location>
</feature>
<dbReference type="RefSeq" id="WP_088094027.1">
    <property type="nucleotide sequence ID" value="NZ_CP189809.1"/>
</dbReference>
<organism evidence="2 3">
    <name type="scientific">Bacillus pseudomycoides</name>
    <dbReference type="NCBI Taxonomy" id="64104"/>
    <lineage>
        <taxon>Bacteria</taxon>
        <taxon>Bacillati</taxon>
        <taxon>Bacillota</taxon>
        <taxon>Bacilli</taxon>
        <taxon>Bacillales</taxon>
        <taxon>Bacillaceae</taxon>
        <taxon>Bacillus</taxon>
        <taxon>Bacillus cereus group</taxon>
    </lineage>
</organism>
<sequence length="312" mass="35367">MKRTRLITEGAVLLAVYAVLLLTFLYVPVISMIAIFALPLPFLLFMVRYPFSSTCMLFGASILVTIIISSPLSLVNTFMSGIIGISLGYMYKKKKGPAEILLVGTLVYLLNFVLVYVASIQFFNIDFLKEMQDMFKQGMEQSEKIMKAAGAPISQEQKDLLGQFSDMLRILLPSLLVMVSLIYSWITVLIAGNVLKRLKYTIEPWPKFRDMRLPKSIVWYYVVCILLSTFMKVESDSYVYMAFSNLYAIFSLLLLFQGFSFIAFFAHVKGYAKAIPILSFIICMIIPMLFPLVTILGIIDLGFSLRSKIQPK</sequence>
<feature type="transmembrane region" description="Helical" evidence="1">
    <location>
        <begin position="12"/>
        <end position="38"/>
    </location>
</feature>
<evidence type="ECO:0000256" key="1">
    <source>
        <dbReference type="SAM" id="Phobius"/>
    </source>
</evidence>
<dbReference type="PANTHER" id="PTHR41324">
    <property type="entry name" value="MEMBRANE PROTEIN-RELATED"/>
    <property type="match status" value="1"/>
</dbReference>
<dbReference type="PANTHER" id="PTHR41324:SF1">
    <property type="entry name" value="DUF2232 DOMAIN-CONTAINING PROTEIN"/>
    <property type="match status" value="1"/>
</dbReference>
<feature type="transmembrane region" description="Helical" evidence="1">
    <location>
        <begin position="58"/>
        <end position="88"/>
    </location>
</feature>
<keyword evidence="1" id="KW-0812">Transmembrane</keyword>